<dbReference type="PANTHER" id="PTHR43156:SF2">
    <property type="entry name" value="STAGE II SPORULATION PROTEIN E"/>
    <property type="match status" value="1"/>
</dbReference>
<dbReference type="PATRIC" id="fig|518642.10.peg.5917"/>
<organism evidence="3 4">
    <name type="scientific">Streptomyces nanshensis</name>
    <dbReference type="NCBI Taxonomy" id="518642"/>
    <lineage>
        <taxon>Bacteria</taxon>
        <taxon>Bacillati</taxon>
        <taxon>Actinomycetota</taxon>
        <taxon>Actinomycetes</taxon>
        <taxon>Kitasatosporales</taxon>
        <taxon>Streptomycetaceae</taxon>
        <taxon>Streptomyces</taxon>
    </lineage>
</organism>
<comment type="caution">
    <text evidence="3">The sequence shown here is derived from an EMBL/GenBank/DDBJ whole genome shotgun (WGS) entry which is preliminary data.</text>
</comment>
<evidence type="ECO:0000313" key="3">
    <source>
        <dbReference type="EMBL" id="OEV13776.1"/>
    </source>
</evidence>
<keyword evidence="1" id="KW-0378">Hydrolase</keyword>
<dbReference type="Gene3D" id="3.60.40.10">
    <property type="entry name" value="PPM-type phosphatase domain"/>
    <property type="match status" value="1"/>
</dbReference>
<dbReference type="InterPro" id="IPR036457">
    <property type="entry name" value="PPM-type-like_dom_sf"/>
</dbReference>
<dbReference type="Pfam" id="PF07228">
    <property type="entry name" value="SpoIIE"/>
    <property type="match status" value="1"/>
</dbReference>
<evidence type="ECO:0000256" key="1">
    <source>
        <dbReference type="ARBA" id="ARBA00022801"/>
    </source>
</evidence>
<dbReference type="Proteomes" id="UP000176005">
    <property type="component" value="Unassembled WGS sequence"/>
</dbReference>
<feature type="domain" description="PPM-type phosphatase" evidence="2">
    <location>
        <begin position="171"/>
        <end position="390"/>
    </location>
</feature>
<evidence type="ECO:0000313" key="4">
    <source>
        <dbReference type="Proteomes" id="UP000176005"/>
    </source>
</evidence>
<accession>A0A1E7LC61</accession>
<gene>
    <name evidence="3" type="ORF">AN218_02020</name>
</gene>
<dbReference type="InterPro" id="IPR052016">
    <property type="entry name" value="Bact_Sigma-Reg"/>
</dbReference>
<evidence type="ECO:0000259" key="2">
    <source>
        <dbReference type="SMART" id="SM00331"/>
    </source>
</evidence>
<dbReference type="SMART" id="SM00331">
    <property type="entry name" value="PP2C_SIG"/>
    <property type="match status" value="1"/>
</dbReference>
<proteinExistence type="predicted"/>
<keyword evidence="4" id="KW-1185">Reference proteome</keyword>
<dbReference type="PANTHER" id="PTHR43156">
    <property type="entry name" value="STAGE II SPORULATION PROTEIN E-RELATED"/>
    <property type="match status" value="1"/>
</dbReference>
<dbReference type="InterPro" id="IPR001932">
    <property type="entry name" value="PPM-type_phosphatase-like_dom"/>
</dbReference>
<dbReference type="AlphaFoldDB" id="A0A1E7LC61"/>
<reference evidence="3 4" key="1">
    <citation type="journal article" date="2016" name="Front. Microbiol.">
        <title>Comparative Genomics Analysis of Streptomyces Species Reveals Their Adaptation to the Marine Environment and Their Diversity at the Genomic Level.</title>
        <authorList>
            <person name="Tian X."/>
            <person name="Zhang Z."/>
            <person name="Yang T."/>
            <person name="Chen M."/>
            <person name="Li J."/>
            <person name="Chen F."/>
            <person name="Yang J."/>
            <person name="Li W."/>
            <person name="Zhang B."/>
            <person name="Zhang Z."/>
            <person name="Wu J."/>
            <person name="Zhang C."/>
            <person name="Long L."/>
            <person name="Xiao J."/>
        </authorList>
    </citation>
    <scope>NUCLEOTIDE SEQUENCE [LARGE SCALE GENOMIC DNA]</scope>
    <source>
        <strain evidence="3 4">SCSIO 10429</strain>
    </source>
</reference>
<name>A0A1E7LC61_9ACTN</name>
<dbReference type="EMBL" id="LJGW01000041">
    <property type="protein sequence ID" value="OEV13776.1"/>
    <property type="molecule type" value="Genomic_DNA"/>
</dbReference>
<dbReference type="GO" id="GO:0016791">
    <property type="term" value="F:phosphatase activity"/>
    <property type="evidence" value="ECO:0007669"/>
    <property type="project" value="TreeGrafter"/>
</dbReference>
<protein>
    <recommendedName>
        <fullName evidence="2">PPM-type phosphatase domain-containing protein</fullName>
    </recommendedName>
</protein>
<dbReference type="SUPFAM" id="SSF81606">
    <property type="entry name" value="PP2C-like"/>
    <property type="match status" value="1"/>
</dbReference>
<sequence length="417" mass="45306">MEEAAARVLSELLEQSHEVAPTGIPRLVSDVCQKYGLGEVDIFVVDEGQRQLAPLTLPVDDGRRGLSMDRSVAGLCYRTTSLRIAQDAEGQLEVWLPLLNGVERIGVLQVRPDHLDGARLRFCELLASLVTLLVLTKGAHSDDYRLAQRTERFSLPSEMVWAFLPPRTLGTRQVVCTAVLEPAQELGGDAFDHSLIGNRLTTTILDSMGHDLAAGLTSSVAMAGCRNARRSGHGLGDLVAGVDSRIHEVFPDRFCTGVLGDLDLDTGAWSWINCGHPAPLLIRHERVLPGALEREGELPLGLGHLTGAPRKVHHVQLQPGDRVLSYSDGIIEALSNTGERFGLHNFLDFLIRATAAGVTTYEALRLLIQAILRYHDGHLQDDATIQLFEWRDPESPGGPDQAYTSAYATGAGVQGAM</sequence>